<evidence type="ECO:0000313" key="21">
    <source>
        <dbReference type="EMBL" id="EOY02716.1"/>
    </source>
</evidence>
<dbReference type="AlphaFoldDB" id="A0A061ECT1"/>
<dbReference type="Gramene" id="EOY02716">
    <property type="protein sequence ID" value="EOY02716"/>
    <property type="gene ID" value="TCM_017108"/>
</dbReference>
<evidence type="ECO:0000256" key="5">
    <source>
        <dbReference type="ARBA" id="ARBA00022692"/>
    </source>
</evidence>
<dbReference type="InParanoid" id="A0A061ECT1"/>
<dbReference type="PANTHER" id="PTHR27002">
    <property type="entry name" value="RECEPTOR-LIKE SERINE/THREONINE-PROTEIN KINASE SD1-8"/>
    <property type="match status" value="1"/>
</dbReference>
<dbReference type="CDD" id="cd14066">
    <property type="entry name" value="STKc_IRAK"/>
    <property type="match status" value="1"/>
</dbReference>
<evidence type="ECO:0000256" key="3">
    <source>
        <dbReference type="ARBA" id="ARBA00022553"/>
    </source>
</evidence>
<keyword evidence="14" id="KW-0325">Glycoprotein</keyword>
<feature type="signal peptide" evidence="18">
    <location>
        <begin position="1"/>
        <end position="22"/>
    </location>
</feature>
<feature type="domain" description="Protein kinase" evidence="19">
    <location>
        <begin position="340"/>
        <end position="647"/>
    </location>
</feature>
<evidence type="ECO:0000256" key="12">
    <source>
        <dbReference type="ARBA" id="ARBA00023136"/>
    </source>
</evidence>
<keyword evidence="7" id="KW-0677">Repeat</keyword>
<comment type="subcellular location">
    <subcellularLocation>
        <location evidence="1">Membrane</location>
        <topology evidence="1">Single-pass membrane protein</topology>
    </subcellularLocation>
</comment>
<evidence type="ECO:0000256" key="7">
    <source>
        <dbReference type="ARBA" id="ARBA00022737"/>
    </source>
</evidence>
<dbReference type="GO" id="GO:0006955">
    <property type="term" value="P:immune response"/>
    <property type="evidence" value="ECO:0000318"/>
    <property type="project" value="GO_Central"/>
</dbReference>
<dbReference type="GO" id="GO:0009737">
    <property type="term" value="P:response to abscisic acid"/>
    <property type="evidence" value="ECO:0007669"/>
    <property type="project" value="UniProtKB-ARBA"/>
</dbReference>
<accession>A0A061ECT1</accession>
<dbReference type="SMART" id="SM00220">
    <property type="entry name" value="S_TKc"/>
    <property type="match status" value="1"/>
</dbReference>
<evidence type="ECO:0000259" key="19">
    <source>
        <dbReference type="PROSITE" id="PS50011"/>
    </source>
</evidence>
<feature type="chain" id="PRO_5001601555" evidence="18">
    <location>
        <begin position="23"/>
        <end position="647"/>
    </location>
</feature>
<dbReference type="FunFam" id="3.30.430.20:FF:000003">
    <property type="entry name" value="Cysteine-rich RLK (RECEPTOR-like protein kinase) 10"/>
    <property type="match status" value="1"/>
</dbReference>
<dbReference type="InterPro" id="IPR008271">
    <property type="entry name" value="Ser/Thr_kinase_AS"/>
</dbReference>
<evidence type="ECO:0000256" key="17">
    <source>
        <dbReference type="SAM" id="Phobius"/>
    </source>
</evidence>
<dbReference type="PROSITE" id="PS00108">
    <property type="entry name" value="PROTEIN_KINASE_ST"/>
    <property type="match status" value="1"/>
</dbReference>
<dbReference type="HOGENOM" id="CLU_000288_35_2_1"/>
<feature type="domain" description="Gnk2-homologous" evidence="20">
    <location>
        <begin position="21"/>
        <end position="126"/>
    </location>
</feature>
<keyword evidence="22" id="KW-1185">Reference proteome</keyword>
<dbReference type="CDD" id="cd23509">
    <property type="entry name" value="Gnk2-like"/>
    <property type="match status" value="2"/>
</dbReference>
<keyword evidence="11 17" id="KW-1133">Transmembrane helix</keyword>
<keyword evidence="8 15" id="KW-0547">Nucleotide-binding</keyword>
<dbReference type="PANTHER" id="PTHR27002:SF1104">
    <property type="entry name" value="CYSTEINE-RICH RECEPTOR-LIKE PROTEIN KINASE 27-RELATED"/>
    <property type="match status" value="1"/>
</dbReference>
<evidence type="ECO:0000256" key="8">
    <source>
        <dbReference type="ARBA" id="ARBA00022741"/>
    </source>
</evidence>
<dbReference type="InterPro" id="IPR017441">
    <property type="entry name" value="Protein_kinase_ATP_BS"/>
</dbReference>
<evidence type="ECO:0000256" key="11">
    <source>
        <dbReference type="ARBA" id="ARBA00022989"/>
    </source>
</evidence>
<reference evidence="21 22" key="1">
    <citation type="journal article" date="2013" name="Genome Biol.">
        <title>The genome sequence of the most widely cultivated cacao type and its use to identify candidate genes regulating pod color.</title>
        <authorList>
            <person name="Motamayor J.C."/>
            <person name="Mockaitis K."/>
            <person name="Schmutz J."/>
            <person name="Haiminen N."/>
            <person name="Iii D.L."/>
            <person name="Cornejo O."/>
            <person name="Findley S.D."/>
            <person name="Zheng P."/>
            <person name="Utro F."/>
            <person name="Royaert S."/>
            <person name="Saski C."/>
            <person name="Jenkins J."/>
            <person name="Podicheti R."/>
            <person name="Zhao M."/>
            <person name="Scheffler B.E."/>
            <person name="Stack J.C."/>
            <person name="Feltus F.A."/>
            <person name="Mustiga G.M."/>
            <person name="Amores F."/>
            <person name="Phillips W."/>
            <person name="Marelli J.P."/>
            <person name="May G.D."/>
            <person name="Shapiro H."/>
            <person name="Ma J."/>
            <person name="Bustamante C.D."/>
            <person name="Schnell R.J."/>
            <person name="Main D."/>
            <person name="Gilbert D."/>
            <person name="Parida L."/>
            <person name="Kuhn D.N."/>
        </authorList>
    </citation>
    <scope>NUCLEOTIDE SEQUENCE [LARGE SCALE GENOMIC DNA]</scope>
    <source>
        <strain evidence="22">cv. Matina 1-6</strain>
    </source>
</reference>
<dbReference type="Gene3D" id="3.30.200.20">
    <property type="entry name" value="Phosphorylase Kinase, domain 1"/>
    <property type="match status" value="1"/>
</dbReference>
<dbReference type="GO" id="GO:0005524">
    <property type="term" value="F:ATP binding"/>
    <property type="evidence" value="ECO:0007669"/>
    <property type="project" value="UniProtKB-UniRule"/>
</dbReference>
<evidence type="ECO:0000256" key="6">
    <source>
        <dbReference type="ARBA" id="ARBA00022729"/>
    </source>
</evidence>
<dbReference type="PROSITE" id="PS51473">
    <property type="entry name" value="GNK2"/>
    <property type="match status" value="2"/>
</dbReference>
<keyword evidence="12 17" id="KW-0472">Membrane</keyword>
<feature type="domain" description="Gnk2-homologous" evidence="20">
    <location>
        <begin position="132"/>
        <end position="242"/>
    </location>
</feature>
<gene>
    <name evidence="21" type="ORF">TCM_017108</name>
</gene>
<protein>
    <submittedName>
        <fullName evidence="21">Cysteine-rich RLK (RECEPTOR-like protein kinase) 14, putative</fullName>
    </submittedName>
</protein>
<dbReference type="Pfam" id="PF07714">
    <property type="entry name" value="PK_Tyr_Ser-Thr"/>
    <property type="match status" value="1"/>
</dbReference>
<dbReference type="FunFam" id="3.30.200.20:FF:000142">
    <property type="entry name" value="Cysteine-rich receptor-like protein kinase 10"/>
    <property type="match status" value="1"/>
</dbReference>
<keyword evidence="4" id="KW-0808">Transferase</keyword>
<keyword evidence="3" id="KW-0597">Phosphoprotein</keyword>
<evidence type="ECO:0000256" key="9">
    <source>
        <dbReference type="ARBA" id="ARBA00022777"/>
    </source>
</evidence>
<keyword evidence="10 15" id="KW-0067">ATP-binding</keyword>
<dbReference type="Pfam" id="PF01657">
    <property type="entry name" value="Stress-antifung"/>
    <property type="match status" value="2"/>
</dbReference>
<organism evidence="21 22">
    <name type="scientific">Theobroma cacao</name>
    <name type="common">Cacao</name>
    <name type="synonym">Cocoa</name>
    <dbReference type="NCBI Taxonomy" id="3641"/>
    <lineage>
        <taxon>Eukaryota</taxon>
        <taxon>Viridiplantae</taxon>
        <taxon>Streptophyta</taxon>
        <taxon>Embryophyta</taxon>
        <taxon>Tracheophyta</taxon>
        <taxon>Spermatophyta</taxon>
        <taxon>Magnoliopsida</taxon>
        <taxon>eudicotyledons</taxon>
        <taxon>Gunneridae</taxon>
        <taxon>Pentapetalae</taxon>
        <taxon>rosids</taxon>
        <taxon>malvids</taxon>
        <taxon>Malvales</taxon>
        <taxon>Malvaceae</taxon>
        <taxon>Byttnerioideae</taxon>
        <taxon>Theobroma</taxon>
    </lineage>
</organism>
<dbReference type="GO" id="GO:0004674">
    <property type="term" value="F:protein serine/threonine kinase activity"/>
    <property type="evidence" value="ECO:0000318"/>
    <property type="project" value="GO_Central"/>
</dbReference>
<dbReference type="PROSITE" id="PS00107">
    <property type="entry name" value="PROTEIN_KINASE_ATP"/>
    <property type="match status" value="1"/>
</dbReference>
<dbReference type="OMA" id="NTNKIGH"/>
<evidence type="ECO:0000256" key="10">
    <source>
        <dbReference type="ARBA" id="ARBA00022840"/>
    </source>
</evidence>
<keyword evidence="5 17" id="KW-0812">Transmembrane</keyword>
<dbReference type="InterPro" id="IPR002902">
    <property type="entry name" value="GNK2"/>
</dbReference>
<dbReference type="EMBL" id="CM001882">
    <property type="protein sequence ID" value="EOY02716.1"/>
    <property type="molecule type" value="Genomic_DNA"/>
</dbReference>
<dbReference type="PROSITE" id="PS50011">
    <property type="entry name" value="PROTEIN_KINASE_DOM"/>
    <property type="match status" value="1"/>
</dbReference>
<dbReference type="Gene3D" id="3.30.430.20">
    <property type="entry name" value="Gnk2 domain, C-X8-C-X2-C motif"/>
    <property type="match status" value="2"/>
</dbReference>
<dbReference type="InterPro" id="IPR000719">
    <property type="entry name" value="Prot_kinase_dom"/>
</dbReference>
<evidence type="ECO:0000256" key="13">
    <source>
        <dbReference type="ARBA" id="ARBA00023170"/>
    </source>
</evidence>
<name>A0A061ECT1_THECC</name>
<sequence>MDVKNLSFLFSCVILGINLSTAGLLKCYDTGNFTTNSTYGKNLDLFLSSLPANVSRNGGFYRTTIGQGSNVVHGLALCRGDTSSEACSNCVNLRVKEIKASCPNQTEALLWEGDVVCLVRYANRSIFQTLELEPSQAGYNTGNILGVTWNVTPFYHIWANLMDGLVERASNGTSSLKFATGIANVELEKIYALMQCTPDISQKDCKACLNQTVDQYQRCCLGQRGGYVLTPNCHFRWDLYSFFNSSDDTLNLNPPPPHISPPLSATNNSTNRGDNGGLGSQAVVIIVVPIIILVAISALACILLRKRKNRKQENKSADNNNSLESLRFNFSAIKVSTDNFSENNKLGQGGFGSVYKGRLYDGQDIAVKRLSDNSVQGDLEFKNEVLLMAKLQHRNLVRLLGFSFEGKERLLIYEFLPNSSLDHFLFNPVRRLQLDWDKRHKIITGIARGIRYLHEDSRYRIVHRDLKAANILLDDDMNPKIADFGLARLFSVDQTHDATSKPAGTFGYMPPEYIRYGTYSVKSDVYSFGVLVLEIIIGEKISCFRSEEGEDLLTYAWQSWKRGTEMNMIDPALKDGPRIEMMRCIHVGLLCVQAIDSNRPNMTSVVLMLSNYSMSLPLPSRPAFVDSTMEPLQLTVNEASVSELDPR</sequence>
<keyword evidence="9 21" id="KW-0418">Kinase</keyword>
<evidence type="ECO:0000256" key="16">
    <source>
        <dbReference type="SAM" id="MobiDB-lite"/>
    </source>
</evidence>
<feature type="binding site" evidence="15">
    <location>
        <position position="368"/>
    </location>
    <ligand>
        <name>ATP</name>
        <dbReference type="ChEBI" id="CHEBI:30616"/>
    </ligand>
</feature>
<keyword evidence="13" id="KW-0675">Receptor</keyword>
<keyword evidence="6 18" id="KW-0732">Signal</keyword>
<proteinExistence type="predicted"/>
<dbReference type="Gene3D" id="1.10.510.10">
    <property type="entry name" value="Transferase(Phosphotransferase) domain 1"/>
    <property type="match status" value="1"/>
</dbReference>
<evidence type="ECO:0000259" key="20">
    <source>
        <dbReference type="PROSITE" id="PS51473"/>
    </source>
</evidence>
<evidence type="ECO:0000256" key="1">
    <source>
        <dbReference type="ARBA" id="ARBA00004167"/>
    </source>
</evidence>
<feature type="transmembrane region" description="Helical" evidence="17">
    <location>
        <begin position="282"/>
        <end position="304"/>
    </location>
</feature>
<dbReference type="InterPro" id="IPR001245">
    <property type="entry name" value="Ser-Thr/Tyr_kinase_cat_dom"/>
</dbReference>
<evidence type="ECO:0000256" key="4">
    <source>
        <dbReference type="ARBA" id="ARBA00022679"/>
    </source>
</evidence>
<keyword evidence="2" id="KW-0723">Serine/threonine-protein kinase</keyword>
<evidence type="ECO:0000256" key="2">
    <source>
        <dbReference type="ARBA" id="ARBA00022527"/>
    </source>
</evidence>
<dbReference type="GO" id="GO:0007165">
    <property type="term" value="P:signal transduction"/>
    <property type="evidence" value="ECO:0000318"/>
    <property type="project" value="GO_Central"/>
</dbReference>
<evidence type="ECO:0000256" key="15">
    <source>
        <dbReference type="PROSITE-ProRule" id="PRU10141"/>
    </source>
</evidence>
<evidence type="ECO:0000256" key="18">
    <source>
        <dbReference type="SAM" id="SignalP"/>
    </source>
</evidence>
<dbReference type="FunFam" id="3.30.430.20:FF:000007">
    <property type="entry name" value="Cysteine-rich receptor-like protein kinase 11"/>
    <property type="match status" value="1"/>
</dbReference>
<feature type="region of interest" description="Disordered" evidence="16">
    <location>
        <begin position="253"/>
        <end position="272"/>
    </location>
</feature>
<dbReference type="Proteomes" id="UP000026915">
    <property type="component" value="Chromosome 4"/>
</dbReference>
<dbReference type="InterPro" id="IPR038408">
    <property type="entry name" value="GNK2_sf"/>
</dbReference>
<dbReference type="GO" id="GO:0005886">
    <property type="term" value="C:plasma membrane"/>
    <property type="evidence" value="ECO:0000318"/>
    <property type="project" value="GO_Central"/>
</dbReference>
<dbReference type="eggNOG" id="ENOG502SE86">
    <property type="taxonomic scope" value="Eukaryota"/>
</dbReference>
<dbReference type="InterPro" id="IPR011009">
    <property type="entry name" value="Kinase-like_dom_sf"/>
</dbReference>
<dbReference type="SUPFAM" id="SSF56112">
    <property type="entry name" value="Protein kinase-like (PK-like)"/>
    <property type="match status" value="1"/>
</dbReference>
<dbReference type="FunFam" id="1.10.510.10:FF:000343">
    <property type="entry name" value="Cysteine-rich receptor-like protein kinase 28"/>
    <property type="match status" value="1"/>
</dbReference>
<evidence type="ECO:0000313" key="22">
    <source>
        <dbReference type="Proteomes" id="UP000026915"/>
    </source>
</evidence>
<evidence type="ECO:0000256" key="14">
    <source>
        <dbReference type="ARBA" id="ARBA00023180"/>
    </source>
</evidence>